<dbReference type="GO" id="GO:0009055">
    <property type="term" value="F:electron transfer activity"/>
    <property type="evidence" value="ECO:0007669"/>
    <property type="project" value="InterPro"/>
</dbReference>
<dbReference type="OrthoDB" id="9805828at2"/>
<dbReference type="KEGG" id="tpro:Ga0080559_TMP1771"/>
<gene>
    <name evidence="9" type="ORF">Ga0080559_TMP1771</name>
</gene>
<feature type="domain" description="Cytochrome c" evidence="8">
    <location>
        <begin position="29"/>
        <end position="132"/>
    </location>
</feature>
<evidence type="ECO:0000256" key="5">
    <source>
        <dbReference type="ARBA" id="ARBA00023004"/>
    </source>
</evidence>
<keyword evidence="2 6" id="KW-0349">Heme</keyword>
<dbReference type="PROSITE" id="PS51007">
    <property type="entry name" value="CYTC"/>
    <property type="match status" value="1"/>
</dbReference>
<evidence type="ECO:0000256" key="3">
    <source>
        <dbReference type="ARBA" id="ARBA00022723"/>
    </source>
</evidence>
<keyword evidence="1" id="KW-0813">Transport</keyword>
<evidence type="ECO:0000256" key="4">
    <source>
        <dbReference type="ARBA" id="ARBA00022982"/>
    </source>
</evidence>
<evidence type="ECO:0000256" key="7">
    <source>
        <dbReference type="SAM" id="SignalP"/>
    </source>
</evidence>
<name>A0A1U7D322_9RHOB</name>
<dbReference type="InterPro" id="IPR002327">
    <property type="entry name" value="Cyt_c_1A/1B"/>
</dbReference>
<keyword evidence="5 6" id="KW-0408">Iron</keyword>
<evidence type="ECO:0000259" key="8">
    <source>
        <dbReference type="PROSITE" id="PS51007"/>
    </source>
</evidence>
<dbReference type="PANTHER" id="PTHR11961">
    <property type="entry name" value="CYTOCHROME C"/>
    <property type="match status" value="1"/>
</dbReference>
<protein>
    <submittedName>
        <fullName evidence="9">Cytochrome c</fullName>
    </submittedName>
</protein>
<feature type="chain" id="PRO_5010572494" evidence="7">
    <location>
        <begin position="22"/>
        <end position="133"/>
    </location>
</feature>
<sequence precursor="true">MIQKLLATACMMTLTAGAALADNHGDMSGDPEKGERVFRKCAACHAVGEDAKNKVGPELNNLFTRGIAGEPDFDYSDALNSIAEEKGDWTPEELAAFLEKPRDYAKGTKMSFAGLRKEDERADVIAYLATFNE</sequence>
<evidence type="ECO:0000313" key="9">
    <source>
        <dbReference type="EMBL" id="APX22567.1"/>
    </source>
</evidence>
<evidence type="ECO:0000256" key="1">
    <source>
        <dbReference type="ARBA" id="ARBA00022448"/>
    </source>
</evidence>
<feature type="signal peptide" evidence="7">
    <location>
        <begin position="1"/>
        <end position="21"/>
    </location>
</feature>
<keyword evidence="10" id="KW-1185">Reference proteome</keyword>
<dbReference type="Proteomes" id="UP000186559">
    <property type="component" value="Chromosome"/>
</dbReference>
<dbReference type="InterPro" id="IPR009056">
    <property type="entry name" value="Cyt_c-like_dom"/>
</dbReference>
<reference evidence="9 10" key="1">
    <citation type="submission" date="2016-03" db="EMBL/GenBank/DDBJ databases">
        <title>Deep-sea bacteria in the southern Pacific.</title>
        <authorList>
            <person name="Tang K."/>
        </authorList>
    </citation>
    <scope>NUCLEOTIDE SEQUENCE [LARGE SCALE GENOMIC DNA]</scope>
    <source>
        <strain evidence="9 10">JLT2016</strain>
    </source>
</reference>
<dbReference type="Gene3D" id="1.10.760.10">
    <property type="entry name" value="Cytochrome c-like domain"/>
    <property type="match status" value="1"/>
</dbReference>
<dbReference type="STRING" id="1229727.Ga0080559_TMP1771"/>
<dbReference type="GO" id="GO:0046872">
    <property type="term" value="F:metal ion binding"/>
    <property type="evidence" value="ECO:0007669"/>
    <property type="project" value="UniProtKB-KW"/>
</dbReference>
<keyword evidence="7" id="KW-0732">Signal</keyword>
<evidence type="ECO:0000313" key="10">
    <source>
        <dbReference type="Proteomes" id="UP000186559"/>
    </source>
</evidence>
<dbReference type="InterPro" id="IPR036909">
    <property type="entry name" value="Cyt_c-like_dom_sf"/>
</dbReference>
<organism evidence="9 10">
    <name type="scientific">Salipiger profundus</name>
    <dbReference type="NCBI Taxonomy" id="1229727"/>
    <lineage>
        <taxon>Bacteria</taxon>
        <taxon>Pseudomonadati</taxon>
        <taxon>Pseudomonadota</taxon>
        <taxon>Alphaproteobacteria</taxon>
        <taxon>Rhodobacterales</taxon>
        <taxon>Roseobacteraceae</taxon>
        <taxon>Salipiger</taxon>
    </lineage>
</organism>
<dbReference type="RefSeq" id="WP_017467670.1">
    <property type="nucleotide sequence ID" value="NZ_BMEW01000004.1"/>
</dbReference>
<dbReference type="PRINTS" id="PR00604">
    <property type="entry name" value="CYTCHRMECIAB"/>
</dbReference>
<evidence type="ECO:0000256" key="2">
    <source>
        <dbReference type="ARBA" id="ARBA00022617"/>
    </source>
</evidence>
<keyword evidence="4" id="KW-0249">Electron transport</keyword>
<dbReference type="EMBL" id="CP014796">
    <property type="protein sequence ID" value="APX22567.1"/>
    <property type="molecule type" value="Genomic_DNA"/>
</dbReference>
<accession>A0A1U7D322</accession>
<keyword evidence="3 6" id="KW-0479">Metal-binding</keyword>
<dbReference type="AlphaFoldDB" id="A0A1U7D322"/>
<dbReference type="Pfam" id="PF00034">
    <property type="entry name" value="Cytochrom_C"/>
    <property type="match status" value="1"/>
</dbReference>
<dbReference type="SUPFAM" id="SSF46626">
    <property type="entry name" value="Cytochrome c"/>
    <property type="match status" value="1"/>
</dbReference>
<proteinExistence type="predicted"/>
<evidence type="ECO:0000256" key="6">
    <source>
        <dbReference type="PROSITE-ProRule" id="PRU00433"/>
    </source>
</evidence>
<dbReference type="GO" id="GO:0020037">
    <property type="term" value="F:heme binding"/>
    <property type="evidence" value="ECO:0007669"/>
    <property type="project" value="InterPro"/>
</dbReference>